<dbReference type="PANTHER" id="PTHR30408">
    <property type="entry name" value="TYPE-1 RESTRICTION ENZYME ECOKI SPECIFICITY PROTEIN"/>
    <property type="match status" value="1"/>
</dbReference>
<gene>
    <name evidence="5" type="ORF">DSM00_82</name>
</gene>
<comment type="similarity">
    <text evidence="1">Belongs to the type-I restriction system S methylase family.</text>
</comment>
<dbReference type="Gene3D" id="3.90.220.20">
    <property type="entry name" value="DNA methylase specificity domains"/>
    <property type="match status" value="2"/>
</dbReference>
<dbReference type="GO" id="GO:0003677">
    <property type="term" value="F:DNA binding"/>
    <property type="evidence" value="ECO:0007669"/>
    <property type="project" value="UniProtKB-KW"/>
</dbReference>
<evidence type="ECO:0000259" key="4">
    <source>
        <dbReference type="Pfam" id="PF01420"/>
    </source>
</evidence>
<evidence type="ECO:0000313" key="5">
    <source>
        <dbReference type="EMBL" id="RXG24296.1"/>
    </source>
</evidence>
<keyword evidence="6" id="KW-1185">Reference proteome</keyword>
<dbReference type="RefSeq" id="WP_128756047.1">
    <property type="nucleotide sequence ID" value="NZ_QOVM01000001.1"/>
</dbReference>
<dbReference type="InterPro" id="IPR044946">
    <property type="entry name" value="Restrct_endonuc_typeI_TRD_sf"/>
</dbReference>
<keyword evidence="2" id="KW-0680">Restriction system</keyword>
<dbReference type="Gene3D" id="1.10.287.1120">
    <property type="entry name" value="Bipartite methylase S protein"/>
    <property type="match status" value="1"/>
</dbReference>
<sequence>MQNIKPLTPKLRFPEFKDDWKEESFRNLTKINQGLQIPISERLTKEQNGSYFYITNEFLRANSEKKYYIKNPSKSVICSEEDILMTRTGNTGTVVTNVSGAFHNNFFKIAYSKKLIKSFLYYYLILTNTQNLILRLAGTSTIPDLNHSDFYRIKIQYPFLAEQQKIASFLTAVDTKINQLTKKKELLDQYKKGVMQKLFSQEIRFKDENGNDFPEWEEKRLSKITKYYDGTHQTPNYVSRGIPFYSVEHVTANQFEQTKYISKEVFDKENKRVKLEKGDILMTRIGNVGKAKYIDWDVKGSFYVSLALIKQGSSFSSKYLAQYINAEPFQRELWKRIIHVAFPIKINLGEIGNCLVKLPCIEEQTRIANFLSAIDDKIEAVNTQIDKTTTFKRGLLQHMFV</sequence>
<dbReference type="GO" id="GO:0009307">
    <property type="term" value="P:DNA restriction-modification system"/>
    <property type="evidence" value="ECO:0007669"/>
    <property type="project" value="UniProtKB-KW"/>
</dbReference>
<dbReference type="OrthoDB" id="667970at2"/>
<dbReference type="CDD" id="cd17263">
    <property type="entry name" value="RMtype1_S_AbaB8300I-TRD1-CR1_like"/>
    <property type="match status" value="1"/>
</dbReference>
<dbReference type="AlphaFoldDB" id="A0A4Q0PD35"/>
<protein>
    <submittedName>
        <fullName evidence="5">Type I restriction enzyme S subunit</fullName>
    </submittedName>
</protein>
<dbReference type="InterPro" id="IPR000055">
    <property type="entry name" value="Restrct_endonuc_typeI_TRD"/>
</dbReference>
<feature type="domain" description="Type I restriction modification DNA specificity" evidence="4">
    <location>
        <begin position="215"/>
        <end position="385"/>
    </location>
</feature>
<reference evidence="5 6" key="1">
    <citation type="submission" date="2018-07" db="EMBL/GenBank/DDBJ databases">
        <title>Leeuwenhoekiella genomics.</title>
        <authorList>
            <person name="Tahon G."/>
            <person name="Willems A."/>
        </authorList>
    </citation>
    <scope>NUCLEOTIDE SEQUENCE [LARGE SCALE GENOMIC DNA]</scope>
    <source>
        <strain evidence="5 6">LMG 22550</strain>
    </source>
</reference>
<evidence type="ECO:0000256" key="3">
    <source>
        <dbReference type="ARBA" id="ARBA00023125"/>
    </source>
</evidence>
<evidence type="ECO:0000256" key="1">
    <source>
        <dbReference type="ARBA" id="ARBA00010923"/>
    </source>
</evidence>
<keyword evidence="3" id="KW-0238">DNA-binding</keyword>
<dbReference type="EMBL" id="QOVM01000001">
    <property type="protein sequence ID" value="RXG24296.1"/>
    <property type="molecule type" value="Genomic_DNA"/>
</dbReference>
<dbReference type="SUPFAM" id="SSF116734">
    <property type="entry name" value="DNA methylase specificity domain"/>
    <property type="match status" value="2"/>
</dbReference>
<comment type="caution">
    <text evidence="5">The sequence shown here is derived from an EMBL/GenBank/DDBJ whole genome shotgun (WGS) entry which is preliminary data.</text>
</comment>
<dbReference type="Proteomes" id="UP000289238">
    <property type="component" value="Unassembled WGS sequence"/>
</dbReference>
<dbReference type="PANTHER" id="PTHR30408:SF12">
    <property type="entry name" value="TYPE I RESTRICTION ENZYME MJAVIII SPECIFICITY SUBUNIT"/>
    <property type="match status" value="1"/>
</dbReference>
<proteinExistence type="inferred from homology"/>
<dbReference type="CDD" id="cd17246">
    <property type="entry name" value="RMtype1_S_SonII-TRD2-CR2_like"/>
    <property type="match status" value="1"/>
</dbReference>
<evidence type="ECO:0000313" key="6">
    <source>
        <dbReference type="Proteomes" id="UP000289238"/>
    </source>
</evidence>
<evidence type="ECO:0000256" key="2">
    <source>
        <dbReference type="ARBA" id="ARBA00022747"/>
    </source>
</evidence>
<feature type="domain" description="Type I restriction modification DNA specificity" evidence="4">
    <location>
        <begin position="18"/>
        <end position="185"/>
    </location>
</feature>
<dbReference type="Pfam" id="PF01420">
    <property type="entry name" value="Methylase_S"/>
    <property type="match status" value="2"/>
</dbReference>
<organism evidence="5 6">
    <name type="scientific">Leeuwenhoekiella aequorea</name>
    <dbReference type="NCBI Taxonomy" id="283736"/>
    <lineage>
        <taxon>Bacteria</taxon>
        <taxon>Pseudomonadati</taxon>
        <taxon>Bacteroidota</taxon>
        <taxon>Flavobacteriia</taxon>
        <taxon>Flavobacteriales</taxon>
        <taxon>Flavobacteriaceae</taxon>
        <taxon>Leeuwenhoekiella</taxon>
    </lineage>
</organism>
<dbReference type="InterPro" id="IPR052021">
    <property type="entry name" value="Type-I_RS_S_subunit"/>
</dbReference>
<name>A0A4Q0PD35_9FLAO</name>
<accession>A0A4Q0PD35</accession>